<proteinExistence type="predicted"/>
<dbReference type="GO" id="GO:0006284">
    <property type="term" value="P:base-excision repair"/>
    <property type="evidence" value="ECO:0007669"/>
    <property type="project" value="InterPro"/>
</dbReference>
<dbReference type="InterPro" id="IPR011257">
    <property type="entry name" value="DNA_glycosylase"/>
</dbReference>
<comment type="cofactor">
    <cofactor evidence="1">
        <name>[4Fe-4S] cluster</name>
        <dbReference type="ChEBI" id="CHEBI:49883"/>
    </cofactor>
</comment>
<evidence type="ECO:0000256" key="1">
    <source>
        <dbReference type="ARBA" id="ARBA00001966"/>
    </source>
</evidence>
<name>A0A7S8IH70_9CHLR</name>
<dbReference type="AlphaFoldDB" id="A0A7S8IH70"/>
<dbReference type="RefSeq" id="WP_195173246.1">
    <property type="nucleotide sequence ID" value="NZ_CP062983.1"/>
</dbReference>
<protein>
    <submittedName>
        <fullName evidence="6">Endonuclease III</fullName>
    </submittedName>
</protein>
<dbReference type="PIRSF" id="PIRSF001435">
    <property type="entry name" value="Nth"/>
    <property type="match status" value="1"/>
</dbReference>
<feature type="domain" description="HhH-GPD" evidence="5">
    <location>
        <begin position="41"/>
        <end position="198"/>
    </location>
</feature>
<dbReference type="GO" id="GO:0140097">
    <property type="term" value="F:catalytic activity, acting on DNA"/>
    <property type="evidence" value="ECO:0007669"/>
    <property type="project" value="UniProtKB-ARBA"/>
</dbReference>
<keyword evidence="6" id="KW-0255">Endonuclease</keyword>
<dbReference type="CDD" id="cd00056">
    <property type="entry name" value="ENDO3c"/>
    <property type="match status" value="1"/>
</dbReference>
<accession>A0A7S8IH70</accession>
<keyword evidence="3" id="KW-0408">Iron</keyword>
<dbReference type="Gene3D" id="1.10.1670.10">
    <property type="entry name" value="Helix-hairpin-Helix base-excision DNA repair enzymes (C-terminal)"/>
    <property type="match status" value="1"/>
</dbReference>
<organism evidence="6 7">
    <name type="scientific">Phototrophicus methaneseepsis</name>
    <dbReference type="NCBI Taxonomy" id="2710758"/>
    <lineage>
        <taxon>Bacteria</taxon>
        <taxon>Bacillati</taxon>
        <taxon>Chloroflexota</taxon>
        <taxon>Candidatus Thermofontia</taxon>
        <taxon>Phototrophicales</taxon>
        <taxon>Phototrophicaceae</taxon>
        <taxon>Phototrophicus</taxon>
    </lineage>
</organism>
<dbReference type="GO" id="GO:0016787">
    <property type="term" value="F:hydrolase activity"/>
    <property type="evidence" value="ECO:0007669"/>
    <property type="project" value="UniProtKB-ARBA"/>
</dbReference>
<dbReference type="Pfam" id="PF10576">
    <property type="entry name" value="EndIII_4Fe-2S"/>
    <property type="match status" value="1"/>
</dbReference>
<keyword evidence="2" id="KW-0479">Metal-binding</keyword>
<keyword evidence="6" id="KW-0540">Nuclease</keyword>
<dbReference type="Pfam" id="PF00730">
    <property type="entry name" value="HhH-GPD"/>
    <property type="match status" value="1"/>
</dbReference>
<keyword evidence="6" id="KW-0378">Hydrolase</keyword>
<dbReference type="PANTHER" id="PTHR47203:SF1">
    <property type="entry name" value="HYPOTHETICAL BASE EXCISION DNA REPAIR PROTEIN (EUROFUNG)"/>
    <property type="match status" value="1"/>
</dbReference>
<dbReference type="SUPFAM" id="SSF48150">
    <property type="entry name" value="DNA-glycosylase"/>
    <property type="match status" value="1"/>
</dbReference>
<evidence type="ECO:0000256" key="3">
    <source>
        <dbReference type="ARBA" id="ARBA00023004"/>
    </source>
</evidence>
<keyword evidence="7" id="KW-1185">Reference proteome</keyword>
<dbReference type="SMART" id="SM00478">
    <property type="entry name" value="ENDO3c"/>
    <property type="match status" value="1"/>
</dbReference>
<evidence type="ECO:0000313" key="6">
    <source>
        <dbReference type="EMBL" id="QPC85183.1"/>
    </source>
</evidence>
<evidence type="ECO:0000313" key="7">
    <source>
        <dbReference type="Proteomes" id="UP000594468"/>
    </source>
</evidence>
<dbReference type="GO" id="GO:0004519">
    <property type="term" value="F:endonuclease activity"/>
    <property type="evidence" value="ECO:0007669"/>
    <property type="project" value="UniProtKB-KW"/>
</dbReference>
<reference evidence="6 7" key="1">
    <citation type="submission" date="2020-02" db="EMBL/GenBank/DDBJ databases">
        <authorList>
            <person name="Zheng R.K."/>
            <person name="Sun C.M."/>
        </authorList>
    </citation>
    <scope>NUCLEOTIDE SEQUENCE [LARGE SCALE GENOMIC DNA]</scope>
    <source>
        <strain evidence="7">rifampicinis</strain>
    </source>
</reference>
<dbReference type="GO" id="GO:0051539">
    <property type="term" value="F:4 iron, 4 sulfur cluster binding"/>
    <property type="evidence" value="ECO:0007669"/>
    <property type="project" value="InterPro"/>
</dbReference>
<dbReference type="Proteomes" id="UP000594468">
    <property type="component" value="Chromosome"/>
</dbReference>
<dbReference type="Gene3D" id="1.10.340.30">
    <property type="entry name" value="Hypothetical protein, domain 2"/>
    <property type="match status" value="1"/>
</dbReference>
<sequence length="229" mass="25839">MKNLDVLQEKYRHIAPLLEETYGRKEFRPHDGMDELVSCILSQSTTDANRDRGFDALKARYPNWAEVHHAPTEELIDTIRPAGLANSKGPRIQAAVAQIYEERGEYNIDFLEALPEDDAKAWLQRLPGVGPKTAAIVLCFGYGKAAFPVDTHIHRVGKRLGFLPPKISADKAHPVMEAIVPPSEYYAFHLQMIYHGRKICKARNPQCERCPIAAYCDYYKSIVAEEVSS</sequence>
<dbReference type="InterPro" id="IPR003265">
    <property type="entry name" value="HhH-GPD_domain"/>
</dbReference>
<dbReference type="SMART" id="SM00525">
    <property type="entry name" value="FES"/>
    <property type="match status" value="1"/>
</dbReference>
<evidence type="ECO:0000256" key="4">
    <source>
        <dbReference type="ARBA" id="ARBA00023014"/>
    </source>
</evidence>
<dbReference type="KEGG" id="pmet:G4Y79_10915"/>
<keyword evidence="4" id="KW-0411">Iron-sulfur</keyword>
<gene>
    <name evidence="6" type="ORF">G4Y79_10915</name>
</gene>
<dbReference type="EMBL" id="CP062983">
    <property type="protein sequence ID" value="QPC85183.1"/>
    <property type="molecule type" value="Genomic_DNA"/>
</dbReference>
<dbReference type="InterPro" id="IPR023170">
    <property type="entry name" value="HhH_base_excis_C"/>
</dbReference>
<evidence type="ECO:0000259" key="5">
    <source>
        <dbReference type="SMART" id="SM00478"/>
    </source>
</evidence>
<dbReference type="InterPro" id="IPR003651">
    <property type="entry name" value="Endonuclease3_FeS-loop_motif"/>
</dbReference>
<dbReference type="PANTHER" id="PTHR47203">
    <property type="match status" value="1"/>
</dbReference>
<dbReference type="GO" id="GO:0046872">
    <property type="term" value="F:metal ion binding"/>
    <property type="evidence" value="ECO:0007669"/>
    <property type="project" value="UniProtKB-KW"/>
</dbReference>
<evidence type="ECO:0000256" key="2">
    <source>
        <dbReference type="ARBA" id="ARBA00022723"/>
    </source>
</evidence>